<dbReference type="Gene3D" id="2.60.40.10">
    <property type="entry name" value="Immunoglobulins"/>
    <property type="match status" value="1"/>
</dbReference>
<dbReference type="InterPro" id="IPR004867">
    <property type="entry name" value="CHB_C_dom"/>
</dbReference>
<dbReference type="InterPro" id="IPR013783">
    <property type="entry name" value="Ig-like_fold"/>
</dbReference>
<evidence type="ECO:0000256" key="9">
    <source>
        <dbReference type="SAM" id="SignalP"/>
    </source>
</evidence>
<evidence type="ECO:0000256" key="2">
    <source>
        <dbReference type="ARBA" id="ARBA00006285"/>
    </source>
</evidence>
<evidence type="ECO:0000256" key="1">
    <source>
        <dbReference type="ARBA" id="ARBA00001231"/>
    </source>
</evidence>
<organism evidence="11 12">
    <name type="scientific">Pedobacter puniceum</name>
    <dbReference type="NCBI Taxonomy" id="2666136"/>
    <lineage>
        <taxon>Bacteria</taxon>
        <taxon>Pseudomonadati</taxon>
        <taxon>Bacteroidota</taxon>
        <taxon>Sphingobacteriia</taxon>
        <taxon>Sphingobacteriales</taxon>
        <taxon>Sphingobacteriaceae</taxon>
        <taxon>Pedobacter</taxon>
    </lineage>
</organism>
<dbReference type="PANTHER" id="PTHR22600">
    <property type="entry name" value="BETA-HEXOSAMINIDASE"/>
    <property type="match status" value="1"/>
</dbReference>
<dbReference type="RefSeq" id="WP_154286662.1">
    <property type="nucleotide sequence ID" value="NZ_WKJI01000001.1"/>
</dbReference>
<gene>
    <name evidence="11" type="ORF">GJJ64_05225</name>
</gene>
<dbReference type="GO" id="GO:0005975">
    <property type="term" value="P:carbohydrate metabolic process"/>
    <property type="evidence" value="ECO:0007669"/>
    <property type="project" value="InterPro"/>
</dbReference>
<dbReference type="Gene3D" id="2.60.40.290">
    <property type="match status" value="1"/>
</dbReference>
<dbReference type="InterPro" id="IPR014756">
    <property type="entry name" value="Ig_E-set"/>
</dbReference>
<dbReference type="EMBL" id="WKJI01000001">
    <property type="protein sequence ID" value="MRX46583.1"/>
    <property type="molecule type" value="Genomic_DNA"/>
</dbReference>
<dbReference type="InterPro" id="IPR025705">
    <property type="entry name" value="Beta_hexosaminidase_sua/sub"/>
</dbReference>
<dbReference type="SUPFAM" id="SSF81296">
    <property type="entry name" value="E set domains"/>
    <property type="match status" value="1"/>
</dbReference>
<accession>A0A7K0FKZ3</accession>
<dbReference type="Gene3D" id="3.20.20.80">
    <property type="entry name" value="Glycosidases"/>
    <property type="match status" value="1"/>
</dbReference>
<dbReference type="CDD" id="cd02847">
    <property type="entry name" value="E_set_Chitobiase_C"/>
    <property type="match status" value="1"/>
</dbReference>
<evidence type="ECO:0000256" key="5">
    <source>
        <dbReference type="ARBA" id="ARBA00023295"/>
    </source>
</evidence>
<dbReference type="InterPro" id="IPR008965">
    <property type="entry name" value="CBM2/CBM3_carb-bd_dom_sf"/>
</dbReference>
<keyword evidence="4 11" id="KW-0378">Hydrolase</keyword>
<protein>
    <recommendedName>
        <fullName evidence="3">beta-N-acetylhexosaminidase</fullName>
        <ecNumber evidence="3">3.2.1.52</ecNumber>
    </recommendedName>
    <alternativeName>
        <fullName evidence="6">Beta-N-acetylhexosaminidase</fullName>
    </alternativeName>
    <alternativeName>
        <fullName evidence="7">N-acetyl-beta-glucosaminidase</fullName>
    </alternativeName>
</protein>
<dbReference type="Pfam" id="PF00728">
    <property type="entry name" value="Glyco_hydro_20"/>
    <property type="match status" value="1"/>
</dbReference>
<dbReference type="Pfam" id="PF03174">
    <property type="entry name" value="CHB_HEX_C"/>
    <property type="match status" value="1"/>
</dbReference>
<dbReference type="Proteomes" id="UP000462931">
    <property type="component" value="Unassembled WGS sequence"/>
</dbReference>
<dbReference type="InterPro" id="IPR017853">
    <property type="entry name" value="GH"/>
</dbReference>
<evidence type="ECO:0000256" key="3">
    <source>
        <dbReference type="ARBA" id="ARBA00012663"/>
    </source>
</evidence>
<comment type="catalytic activity">
    <reaction evidence="1">
        <text>Hydrolysis of terminal non-reducing N-acetyl-D-hexosamine residues in N-acetyl-beta-D-hexosaminides.</text>
        <dbReference type="EC" id="3.2.1.52"/>
    </reaction>
</comment>
<dbReference type="Pfam" id="PF03173">
    <property type="entry name" value="CHB_HEX"/>
    <property type="match status" value="1"/>
</dbReference>
<keyword evidence="5" id="KW-0326">Glycosidase</keyword>
<feature type="signal peptide" evidence="9">
    <location>
        <begin position="1"/>
        <end position="19"/>
    </location>
</feature>
<comment type="caution">
    <text evidence="11">The sequence shown here is derived from an EMBL/GenBank/DDBJ whole genome shotgun (WGS) entry which is preliminary data.</text>
</comment>
<dbReference type="SUPFAM" id="SSF51445">
    <property type="entry name" value="(Trans)glycosidases"/>
    <property type="match status" value="1"/>
</dbReference>
<dbReference type="InterPro" id="IPR029018">
    <property type="entry name" value="Hex-like_dom2"/>
</dbReference>
<reference evidence="11 12" key="1">
    <citation type="submission" date="2019-11" db="EMBL/GenBank/DDBJ databases">
        <authorList>
            <person name="Cheng Q."/>
            <person name="Yang Z."/>
        </authorList>
    </citation>
    <scope>NUCLEOTIDE SEQUENCE [LARGE SCALE GENOMIC DNA]</scope>
    <source>
        <strain evidence="11 12">HX-22-1</strain>
    </source>
</reference>
<dbReference type="GO" id="GO:0016020">
    <property type="term" value="C:membrane"/>
    <property type="evidence" value="ECO:0007669"/>
    <property type="project" value="TreeGrafter"/>
</dbReference>
<proteinExistence type="inferred from homology"/>
<dbReference type="InterPro" id="IPR015882">
    <property type="entry name" value="HEX_bac_N"/>
</dbReference>
<comment type="similarity">
    <text evidence="2">Belongs to the glycosyl hydrolase 20 family.</text>
</comment>
<evidence type="ECO:0000313" key="12">
    <source>
        <dbReference type="Proteomes" id="UP000462931"/>
    </source>
</evidence>
<dbReference type="GO" id="GO:0004563">
    <property type="term" value="F:beta-N-acetylhexosaminidase activity"/>
    <property type="evidence" value="ECO:0007669"/>
    <property type="project" value="UniProtKB-EC"/>
</dbReference>
<dbReference type="SMART" id="SM01081">
    <property type="entry name" value="CHB_HEX"/>
    <property type="match status" value="1"/>
</dbReference>
<dbReference type="Pfam" id="PF02838">
    <property type="entry name" value="Glyco_hydro_20b"/>
    <property type="match status" value="1"/>
</dbReference>
<dbReference type="InterPro" id="IPR015883">
    <property type="entry name" value="Glyco_hydro_20_cat"/>
</dbReference>
<evidence type="ECO:0000259" key="10">
    <source>
        <dbReference type="SMART" id="SM01081"/>
    </source>
</evidence>
<dbReference type="PRINTS" id="PR00738">
    <property type="entry name" value="GLHYDRLASE20"/>
</dbReference>
<evidence type="ECO:0000256" key="6">
    <source>
        <dbReference type="ARBA" id="ARBA00030512"/>
    </source>
</evidence>
<dbReference type="InterPro" id="IPR004866">
    <property type="entry name" value="CHB/HEX_N_dom"/>
</dbReference>
<feature type="active site" description="Proton donor" evidence="8">
    <location>
        <position position="514"/>
    </location>
</feature>
<dbReference type="EC" id="3.2.1.52" evidence="3"/>
<feature type="domain" description="Chitobiase/beta-hexosaminidases N-terminal" evidence="10">
    <location>
        <begin position="25"/>
        <end position="171"/>
    </location>
</feature>
<keyword evidence="9" id="KW-0732">Signal</keyword>
<dbReference type="InterPro" id="IPR012291">
    <property type="entry name" value="CBM2_carb-bd_dom_sf"/>
</dbReference>
<evidence type="ECO:0000256" key="4">
    <source>
        <dbReference type="ARBA" id="ARBA00022801"/>
    </source>
</evidence>
<dbReference type="Gene3D" id="3.30.379.10">
    <property type="entry name" value="Chitobiase/beta-hexosaminidase domain 2-like"/>
    <property type="match status" value="1"/>
</dbReference>
<dbReference type="PANTHER" id="PTHR22600:SF57">
    <property type="entry name" value="BETA-N-ACETYLHEXOSAMINIDASE"/>
    <property type="match status" value="1"/>
</dbReference>
<name>A0A7K0FKZ3_9SPHI</name>
<evidence type="ECO:0000313" key="11">
    <source>
        <dbReference type="EMBL" id="MRX46583.1"/>
    </source>
</evidence>
<evidence type="ECO:0000256" key="8">
    <source>
        <dbReference type="PIRSR" id="PIRSR625705-1"/>
    </source>
</evidence>
<dbReference type="GO" id="GO:0030203">
    <property type="term" value="P:glycosaminoglycan metabolic process"/>
    <property type="evidence" value="ECO:0007669"/>
    <property type="project" value="TreeGrafter"/>
</dbReference>
<feature type="chain" id="PRO_5029717188" description="beta-N-acetylhexosaminidase" evidence="9">
    <location>
        <begin position="20"/>
        <end position="842"/>
    </location>
</feature>
<dbReference type="AlphaFoldDB" id="A0A7K0FKZ3"/>
<keyword evidence="12" id="KW-1185">Reference proteome</keyword>
<dbReference type="SUPFAM" id="SSF49384">
    <property type="entry name" value="Carbohydrate-binding domain"/>
    <property type="match status" value="1"/>
</dbReference>
<sequence>MKKIFLSCLTLLFSVNLIAQPIAVDKIAIAWNLLANHYEGKNQFIASFTIHNQSKQSLPANGWKLYFSYPRKVTQVLSANAVLQTINGEFASLTPSTNFKALAPASKAVITYVAEGRSFTYTDAPSGLYLVFDKEPQKAYPIKNFKVNAVPTTEKASLKLSPALIYQKNEAISNGALSDSKLVLPSPISAVKLTGQFLLNAKTTLVYDDFFSNEAKLLQQDIAQFLGKKLMLAKQDVKQVIILKKVNGLSKEAYQLKVKPDSIIIAATQTAGAFYAIQSLKMLMPLSVWKAPQTQITIPAIEITDEPRFAYRSFMLDVARNFQTKAQVLKVLDLMALYKLNNLHFHLNDDEGWRLEIPALPELTQVGAKRGHTLDDKQNLQPSYGSGPDTSAFPGSGFYSKTDFIEILRYAKARHIQIIPEIETPGHARAAIKAMDARYERFMKAGNPQEAKRYLLRDTLDKSIYKSVQGYHDNVMNIALPSTYSFIEKVVDEVMAMYQEADAPLKTIHLGGDEVPAGVWQKSPAITQLMQKENIREYDDLWYHYLAKANTILKQKGLYLSGWEEVAMRKTKLDGKNQYIANPDFTSQNFHAYVWNNVWGWGQEDLAYRLANAGYKVILAPVTNFYFDLAYEKDADEPGLYWGSYVDVDKPFYFNPFDYYKSAKEDLQGNVLDKSILKNKERLTAYGQSNIVGLQAQIWSEKISGPQQLEYMLLPKLLGFAERAWAAEPIWSSATDSLLAENHYKQDWNWFVNLLGKRELPRLAYFNGGYQYRIPPVGVLKENGLLKANMQLPGFTIRYTTDGSLPQASSPVYTKPLADKGNVTFRAFDSKGRGGRTTVAGL</sequence>
<dbReference type="GO" id="GO:0030247">
    <property type="term" value="F:polysaccharide binding"/>
    <property type="evidence" value="ECO:0007669"/>
    <property type="project" value="InterPro"/>
</dbReference>
<dbReference type="SUPFAM" id="SSF55545">
    <property type="entry name" value="beta-N-acetylhexosaminidase-like domain"/>
    <property type="match status" value="1"/>
</dbReference>
<evidence type="ECO:0000256" key="7">
    <source>
        <dbReference type="ARBA" id="ARBA00033000"/>
    </source>
</evidence>